<evidence type="ECO:0000256" key="1">
    <source>
        <dbReference type="SAM" id="MobiDB-lite"/>
    </source>
</evidence>
<feature type="region of interest" description="Disordered" evidence="1">
    <location>
        <begin position="48"/>
        <end position="67"/>
    </location>
</feature>
<evidence type="ECO:0000313" key="2">
    <source>
        <dbReference type="EMBL" id="CAH1098523.1"/>
    </source>
</evidence>
<keyword evidence="3" id="KW-1185">Reference proteome</keyword>
<name>A0A9P0G3F6_9CUCU</name>
<reference evidence="2" key="1">
    <citation type="submission" date="2022-01" db="EMBL/GenBank/DDBJ databases">
        <authorList>
            <person name="King R."/>
        </authorList>
    </citation>
    <scope>NUCLEOTIDE SEQUENCE</scope>
</reference>
<dbReference type="EMBL" id="OV651813">
    <property type="protein sequence ID" value="CAH1098523.1"/>
    <property type="molecule type" value="Genomic_DNA"/>
</dbReference>
<proteinExistence type="predicted"/>
<organism evidence="2 3">
    <name type="scientific">Psylliodes chrysocephalus</name>
    <dbReference type="NCBI Taxonomy" id="3402493"/>
    <lineage>
        <taxon>Eukaryota</taxon>
        <taxon>Metazoa</taxon>
        <taxon>Ecdysozoa</taxon>
        <taxon>Arthropoda</taxon>
        <taxon>Hexapoda</taxon>
        <taxon>Insecta</taxon>
        <taxon>Pterygota</taxon>
        <taxon>Neoptera</taxon>
        <taxon>Endopterygota</taxon>
        <taxon>Coleoptera</taxon>
        <taxon>Polyphaga</taxon>
        <taxon>Cucujiformia</taxon>
        <taxon>Chrysomeloidea</taxon>
        <taxon>Chrysomelidae</taxon>
        <taxon>Galerucinae</taxon>
        <taxon>Alticini</taxon>
        <taxon>Psylliodes</taxon>
    </lineage>
</organism>
<evidence type="ECO:0000313" key="3">
    <source>
        <dbReference type="Proteomes" id="UP001153636"/>
    </source>
</evidence>
<protein>
    <submittedName>
        <fullName evidence="2">Uncharacterized protein</fullName>
    </submittedName>
</protein>
<dbReference type="Proteomes" id="UP001153636">
    <property type="component" value="Chromosome 1"/>
</dbReference>
<dbReference type="AlphaFoldDB" id="A0A9P0G3F6"/>
<accession>A0A9P0G3F6</accession>
<sequence>MKSKRFKSSIRGERVRTIGESYEFRDAKKDRLQEEKIAKQKKKQVKQNLVDNVKQQANDSDDSGDEAIYADDEYDCLSEMDRENSDQKFMQDVEPIIDPESVTPNIEIGDFLLVKYCMKKTQKYYVGEVEEIVDGKYLTNFLSH</sequence>
<gene>
    <name evidence="2" type="ORF">PSYICH_LOCUS814</name>
</gene>